<feature type="region of interest" description="Disordered" evidence="2">
    <location>
        <begin position="49"/>
        <end position="87"/>
    </location>
</feature>
<evidence type="ECO:0000313" key="3">
    <source>
        <dbReference type="EMBL" id="RVX14973.1"/>
    </source>
</evidence>
<dbReference type="Pfam" id="PF04180">
    <property type="entry name" value="LTV"/>
    <property type="match status" value="1"/>
</dbReference>
<feature type="region of interest" description="Disordered" evidence="2">
    <location>
        <begin position="487"/>
        <end position="572"/>
    </location>
</feature>
<gene>
    <name evidence="3" type="ORF">CK203_008061</name>
</gene>
<dbReference type="AlphaFoldDB" id="A0A438K1C2"/>
<comment type="caution">
    <text evidence="3">The sequence shown here is derived from an EMBL/GenBank/DDBJ whole genome shotgun (WGS) entry which is preliminary data.</text>
</comment>
<dbReference type="Proteomes" id="UP000288805">
    <property type="component" value="Unassembled WGS sequence"/>
</dbReference>
<proteinExistence type="inferred from homology"/>
<dbReference type="PANTHER" id="PTHR21531:SF0">
    <property type="entry name" value="PROTEIN LTV1 HOMOLOG"/>
    <property type="match status" value="1"/>
</dbReference>
<organism evidence="3 4">
    <name type="scientific">Vitis vinifera</name>
    <name type="common">Grape</name>
    <dbReference type="NCBI Taxonomy" id="29760"/>
    <lineage>
        <taxon>Eukaryota</taxon>
        <taxon>Viridiplantae</taxon>
        <taxon>Streptophyta</taxon>
        <taxon>Embryophyta</taxon>
        <taxon>Tracheophyta</taxon>
        <taxon>Spermatophyta</taxon>
        <taxon>Magnoliopsida</taxon>
        <taxon>eudicotyledons</taxon>
        <taxon>Gunneridae</taxon>
        <taxon>Pentapetalae</taxon>
        <taxon>rosids</taxon>
        <taxon>Vitales</taxon>
        <taxon>Vitaceae</taxon>
        <taxon>Viteae</taxon>
        <taxon>Vitis</taxon>
    </lineage>
</organism>
<protein>
    <recommendedName>
        <fullName evidence="5">Protein LTV1-like</fullName>
    </recommendedName>
</protein>
<evidence type="ECO:0008006" key="5">
    <source>
        <dbReference type="Google" id="ProtNLM"/>
    </source>
</evidence>
<sequence length="572" mass="64407">MGKKKFIDKKKSATFQLLARDSSDPNYQDSPGHDRVFIRVDNNPYSVDGIFHESDDLSGPSHYADDPDSIFADAPDDDNDGEEDDRVFGKQSSSQLSIGATAAAVPLPDHVRREILELGFPDDGYNYLTHLREIKNTGGGSAFYHNSKARLDQLPLDVKGYDASRVHIGDVKRDPDEKALYSVAEKTVGVRLQKAVDPEVAALLDSNDSVFGSDVEDLEEDFVIQANIHEEGKDDFIGKKLTKEDVDESYTQEPQEDPVEFVGHDEIRNQFVGAGDDIIISEEPRVHRLWMSNLIRLPASCTAGFRLLWRESRLIMRFVYSRPDSILLERMEYGTESDDDYGGSVAEDYESLADKLNHALKDHATDDLELDEKYRVPADLLHDKEGLKDLGSLDSSADVIRRCVEYAEKYENEDPNEDVVVLEESSDESGGWDCETIVSTYSNLDNHPGKIEAPEITRKKKLVETVSGPLSATNHVIPLRGKEKLPVDFLPRGKKPSTEKAKDVSSLRAEQQKRKKHGQEEKKEKKERKTAVKEERREARRVKKETKEMYKSETQRAQRVAAISGPSSIHLS</sequence>
<feature type="compositionally biased region" description="Acidic residues" evidence="2">
    <location>
        <begin position="74"/>
        <end position="85"/>
    </location>
</feature>
<feature type="compositionally biased region" description="Basic and acidic residues" evidence="2">
    <location>
        <begin position="518"/>
        <end position="538"/>
    </location>
</feature>
<feature type="compositionally biased region" description="Basic and acidic residues" evidence="2">
    <location>
        <begin position="545"/>
        <end position="556"/>
    </location>
</feature>
<evidence type="ECO:0000256" key="1">
    <source>
        <dbReference type="ARBA" id="ARBA00009078"/>
    </source>
</evidence>
<reference evidence="3 4" key="1">
    <citation type="journal article" date="2018" name="PLoS Genet.">
        <title>Population sequencing reveals clonal diversity and ancestral inbreeding in the grapevine cultivar Chardonnay.</title>
        <authorList>
            <person name="Roach M.J."/>
            <person name="Johnson D.L."/>
            <person name="Bohlmann J."/>
            <person name="van Vuuren H.J."/>
            <person name="Jones S.J."/>
            <person name="Pretorius I.S."/>
            <person name="Schmidt S.A."/>
            <person name="Borneman A.R."/>
        </authorList>
    </citation>
    <scope>NUCLEOTIDE SEQUENCE [LARGE SCALE GENOMIC DNA]</scope>
    <source>
        <strain evidence="4">cv. Chardonnay</strain>
        <tissue evidence="3">Leaf</tissue>
    </source>
</reference>
<name>A0A438K1C2_VITVI</name>
<comment type="similarity">
    <text evidence="1">Belongs to the LTV1 family.</text>
</comment>
<dbReference type="EMBL" id="QGNW01000019">
    <property type="protein sequence ID" value="RVX14973.1"/>
    <property type="molecule type" value="Genomic_DNA"/>
</dbReference>
<accession>A0A438K1C2</accession>
<feature type="compositionally biased region" description="Basic and acidic residues" evidence="2">
    <location>
        <begin position="496"/>
        <end position="505"/>
    </location>
</feature>
<evidence type="ECO:0000313" key="4">
    <source>
        <dbReference type="Proteomes" id="UP000288805"/>
    </source>
</evidence>
<dbReference type="PANTHER" id="PTHR21531">
    <property type="entry name" value="LOW-TEMPERATURE VIABILITY PROTEIN LTV1-RELATED"/>
    <property type="match status" value="1"/>
</dbReference>
<dbReference type="InterPro" id="IPR007307">
    <property type="entry name" value="Ltv1"/>
</dbReference>
<evidence type="ECO:0000256" key="2">
    <source>
        <dbReference type="SAM" id="MobiDB-lite"/>
    </source>
</evidence>
<dbReference type="GO" id="GO:0042274">
    <property type="term" value="P:ribosomal small subunit biogenesis"/>
    <property type="evidence" value="ECO:0007669"/>
    <property type="project" value="InterPro"/>
</dbReference>